<feature type="region of interest" description="Disordered" evidence="3">
    <location>
        <begin position="311"/>
        <end position="359"/>
    </location>
</feature>
<keyword evidence="1" id="KW-0677">Repeat</keyword>
<dbReference type="SMART" id="SM00454">
    <property type="entry name" value="SAM"/>
    <property type="match status" value="2"/>
</dbReference>
<feature type="compositionally biased region" description="Low complexity" evidence="3">
    <location>
        <begin position="223"/>
        <end position="238"/>
    </location>
</feature>
<feature type="domain" description="SAM" evidence="4">
    <location>
        <begin position="145"/>
        <end position="209"/>
    </location>
</feature>
<dbReference type="OrthoDB" id="5314041at2759"/>
<feature type="region of interest" description="Disordered" evidence="3">
    <location>
        <begin position="24"/>
        <end position="61"/>
    </location>
</feature>
<dbReference type="PANTHER" id="PTHR24174">
    <property type="entry name" value="ANKYRIN REPEAT AND STERILE ALPHA MOTIF DOMAIN-CONTAINING PROTEIN 1"/>
    <property type="match status" value="1"/>
</dbReference>
<evidence type="ECO:0000313" key="6">
    <source>
        <dbReference type="Proteomes" id="UP000274504"/>
    </source>
</evidence>
<dbReference type="STRING" id="6216.A0A158QGC7"/>
<dbReference type="Pfam" id="PF00536">
    <property type="entry name" value="SAM_1"/>
    <property type="match status" value="2"/>
</dbReference>
<evidence type="ECO:0000256" key="1">
    <source>
        <dbReference type="ARBA" id="ARBA00022737"/>
    </source>
</evidence>
<evidence type="ECO:0000256" key="2">
    <source>
        <dbReference type="ARBA" id="ARBA00023043"/>
    </source>
</evidence>
<protein>
    <submittedName>
        <fullName evidence="7">SAM domain-containing protein</fullName>
    </submittedName>
</protein>
<feature type="compositionally biased region" description="Basic and acidic residues" evidence="3">
    <location>
        <begin position="337"/>
        <end position="356"/>
    </location>
</feature>
<sequence length="422" mass="46128">MSATFISPNGCSLQPVDLHTPLRMAPPLATPTHSRVGSVRAASLQPSSISSAPSSASSSGISSCSSACTATSGERSQVELLVNWLLTAGFSDYTPCIVAAGYDLNTLRRATPEDLNACGVTNPRDRQQLRARLSRLQLPESLPDHVPSSVFEWLLIINLTNYWPTFQAQGLTTFEKICVLTWEDFEEIGVTKLGHQKKLLLAIERLRRTMSKRSEEQSHGIDSLSQSHQHQISSPTHQALRTISLAEDREIGRLNEITPPPPPGFQDPPKVTRKTSIDYPASLNSPDHHRISHHKHFSTSFLAEFGRLGTGNSNPSDVVGEGSTKSDPLPRIGDLIIGDKEGDKESTKDPQRKEPYDDSVLSVRQRHKNAAAAAISIPVSVANQMIPPPTSGTTMDKDLQDMQDIRSMLDKLSEHLTSRGSP</sequence>
<dbReference type="AlphaFoldDB" id="A0A158QGC7"/>
<dbReference type="Proteomes" id="UP000274504">
    <property type="component" value="Unassembled WGS sequence"/>
</dbReference>
<evidence type="ECO:0000256" key="3">
    <source>
        <dbReference type="SAM" id="MobiDB-lite"/>
    </source>
</evidence>
<organism evidence="7">
    <name type="scientific">Hymenolepis diminuta</name>
    <name type="common">Rat tapeworm</name>
    <dbReference type="NCBI Taxonomy" id="6216"/>
    <lineage>
        <taxon>Eukaryota</taxon>
        <taxon>Metazoa</taxon>
        <taxon>Spiralia</taxon>
        <taxon>Lophotrochozoa</taxon>
        <taxon>Platyhelminthes</taxon>
        <taxon>Cestoda</taxon>
        <taxon>Eucestoda</taxon>
        <taxon>Cyclophyllidea</taxon>
        <taxon>Hymenolepididae</taxon>
        <taxon>Hymenolepis</taxon>
    </lineage>
</organism>
<accession>A0A158QGC7</accession>
<dbReference type="EMBL" id="UYSG01011678">
    <property type="protein sequence ID" value="VDL63300.1"/>
    <property type="molecule type" value="Genomic_DNA"/>
</dbReference>
<evidence type="ECO:0000313" key="5">
    <source>
        <dbReference type="EMBL" id="VDL63300.1"/>
    </source>
</evidence>
<proteinExistence type="predicted"/>
<gene>
    <name evidence="5" type="ORF">HDID_LOCUS10426</name>
</gene>
<evidence type="ECO:0000313" key="7">
    <source>
        <dbReference type="WBParaSite" id="HDID_0001042801-mRNA-1"/>
    </source>
</evidence>
<reference evidence="5 6" key="2">
    <citation type="submission" date="2018-11" db="EMBL/GenBank/DDBJ databases">
        <authorList>
            <consortium name="Pathogen Informatics"/>
        </authorList>
    </citation>
    <scope>NUCLEOTIDE SEQUENCE [LARGE SCALE GENOMIC DNA]</scope>
</reference>
<dbReference type="InterPro" id="IPR001660">
    <property type="entry name" value="SAM"/>
</dbReference>
<feature type="region of interest" description="Disordered" evidence="3">
    <location>
        <begin position="211"/>
        <end position="238"/>
    </location>
</feature>
<name>A0A158QGC7_HYMDI</name>
<dbReference type="WBParaSite" id="HDID_0001042801-mRNA-1">
    <property type="protein sequence ID" value="HDID_0001042801-mRNA-1"/>
    <property type="gene ID" value="HDID_0001042801"/>
</dbReference>
<evidence type="ECO:0000259" key="4">
    <source>
        <dbReference type="PROSITE" id="PS50105"/>
    </source>
</evidence>
<reference evidence="7" key="1">
    <citation type="submission" date="2016-04" db="UniProtKB">
        <authorList>
            <consortium name="WormBaseParasite"/>
        </authorList>
    </citation>
    <scope>IDENTIFICATION</scope>
</reference>
<dbReference type="PROSITE" id="PS50105">
    <property type="entry name" value="SAM_DOMAIN"/>
    <property type="match status" value="1"/>
</dbReference>
<feature type="compositionally biased region" description="Low complexity" evidence="3">
    <location>
        <begin position="46"/>
        <end position="61"/>
    </location>
</feature>
<dbReference type="Gene3D" id="1.10.150.50">
    <property type="entry name" value="Transcription Factor, Ets-1"/>
    <property type="match status" value="2"/>
</dbReference>
<dbReference type="InterPro" id="IPR033635">
    <property type="entry name" value="ANKS1/Caskin"/>
</dbReference>
<keyword evidence="2" id="KW-0040">ANK repeat</keyword>
<dbReference type="PANTHER" id="PTHR24174:SF16">
    <property type="entry name" value="CASKIN-2"/>
    <property type="match status" value="1"/>
</dbReference>
<dbReference type="InterPro" id="IPR013761">
    <property type="entry name" value="SAM/pointed_sf"/>
</dbReference>
<dbReference type="SUPFAM" id="SSF47769">
    <property type="entry name" value="SAM/Pointed domain"/>
    <property type="match status" value="2"/>
</dbReference>